<keyword evidence="2" id="KW-1185">Reference proteome</keyword>
<dbReference type="AlphaFoldDB" id="A0AAU6WMT0"/>
<sequence length="200" mass="23622">MKPEKTTEKAFDYLDQAYEIIFTYSHDYEKANPELTDLLNRAENEKFVKKSAYYQLMGTLVYFICKSKVKNTPYQNLLPGNPVVENHFKWSLDIDTYNPPLQYLYGLYLYDTGKFLKAESVFSEIDIRYFHDLELNDRAIKIKELILCCKIFLDEISEDEIVKFIGETADQEGDHLWDLVETLKLNAKHYTNRIRSALKE</sequence>
<dbReference type="EMBL" id="CP154834">
    <property type="protein sequence ID" value="XAO73608.1"/>
    <property type="molecule type" value="Genomic_DNA"/>
</dbReference>
<proteinExistence type="predicted"/>
<gene>
    <name evidence="1" type="ORF">AAFP95_18075</name>
</gene>
<reference evidence="1 2" key="1">
    <citation type="submission" date="2024-04" db="EMBL/GenBank/DDBJ databases">
        <title>Genome sequencing and assembly of rice foliar adapted Chryseobacterium endophyticum OsEnb-ALM-A6.</title>
        <authorList>
            <person name="Kumar S."/>
            <person name="Javed M."/>
            <person name="Chouhan V."/>
            <person name="Charishma K."/>
            <person name="Patel A."/>
            <person name="Kumar M."/>
            <person name="Sahu K.P."/>
            <person name="Kumar A."/>
        </authorList>
    </citation>
    <scope>NUCLEOTIDE SEQUENCE [LARGE SCALE GENOMIC DNA]</scope>
    <source>
        <strain evidence="1 2">OsEnb-ALM-A6</strain>
    </source>
</reference>
<dbReference type="Proteomes" id="UP001463665">
    <property type="component" value="Chromosome"/>
</dbReference>
<accession>A0AAU6WMT0</accession>
<evidence type="ECO:0000313" key="1">
    <source>
        <dbReference type="EMBL" id="XAO73608.1"/>
    </source>
</evidence>
<organism evidence="1 2">
    <name type="scientific">Chryseobacterium endophyticum</name>
    <dbReference type="NCBI Taxonomy" id="1854762"/>
    <lineage>
        <taxon>Bacteria</taxon>
        <taxon>Pseudomonadati</taxon>
        <taxon>Bacteroidota</taxon>
        <taxon>Flavobacteriia</taxon>
        <taxon>Flavobacteriales</taxon>
        <taxon>Weeksellaceae</taxon>
        <taxon>Chryseobacterium group</taxon>
        <taxon>Chryseobacterium</taxon>
    </lineage>
</organism>
<evidence type="ECO:0000313" key="2">
    <source>
        <dbReference type="Proteomes" id="UP001463665"/>
    </source>
</evidence>
<protein>
    <submittedName>
        <fullName evidence="1">Uncharacterized protein</fullName>
    </submittedName>
</protein>
<name>A0AAU6WMT0_9FLAO</name>
<dbReference type="RefSeq" id="WP_345766034.1">
    <property type="nucleotide sequence ID" value="NZ_CP154834.1"/>
</dbReference>